<accession>A0A8D8ZVU8</accession>
<reference evidence="1" key="1">
    <citation type="submission" date="2021-05" db="EMBL/GenBank/DDBJ databases">
        <authorList>
            <person name="Alioto T."/>
            <person name="Alioto T."/>
            <person name="Gomez Garrido J."/>
        </authorList>
    </citation>
    <scope>NUCLEOTIDE SEQUENCE</scope>
</reference>
<dbReference type="EMBL" id="HBUF01538952">
    <property type="protein sequence ID" value="CAG6754299.1"/>
    <property type="molecule type" value="Transcribed_RNA"/>
</dbReference>
<sequence length="153" mass="16732">MCPLTCLAYSSLSWNPVSLQFSHACPCSNGIVYMDLFSSNIIFLISSSRFFRKLRFCRSSISLDSATAAATAFCSCVLSSFKSLFCLSFSSLSSLIFFSSCTIASSQVSCGSPALRPNDNLNGSFRSRFSRKLSFPSSSWTTSLFESSVTDRL</sequence>
<dbReference type="AlphaFoldDB" id="A0A8D8ZVU8"/>
<proteinExistence type="predicted"/>
<organism evidence="1">
    <name type="scientific">Cacopsylla melanoneura</name>
    <dbReference type="NCBI Taxonomy" id="428564"/>
    <lineage>
        <taxon>Eukaryota</taxon>
        <taxon>Metazoa</taxon>
        <taxon>Ecdysozoa</taxon>
        <taxon>Arthropoda</taxon>
        <taxon>Hexapoda</taxon>
        <taxon>Insecta</taxon>
        <taxon>Pterygota</taxon>
        <taxon>Neoptera</taxon>
        <taxon>Paraneoptera</taxon>
        <taxon>Hemiptera</taxon>
        <taxon>Sternorrhyncha</taxon>
        <taxon>Psylloidea</taxon>
        <taxon>Psyllidae</taxon>
        <taxon>Psyllinae</taxon>
        <taxon>Cacopsylla</taxon>
    </lineage>
</organism>
<protein>
    <submittedName>
        <fullName evidence="1">Uncharacterized protein</fullName>
    </submittedName>
</protein>
<name>A0A8D8ZVU8_9HEMI</name>
<evidence type="ECO:0000313" key="1">
    <source>
        <dbReference type="EMBL" id="CAG6754299.1"/>
    </source>
</evidence>
<dbReference type="EMBL" id="HBUF01538951">
    <property type="protein sequence ID" value="CAG6754293.1"/>
    <property type="molecule type" value="Transcribed_RNA"/>
</dbReference>